<reference evidence="16" key="1">
    <citation type="submission" date="2022-01" db="EMBL/GenBank/DDBJ databases">
        <title>Whole genome-based taxonomy of the Shewanellaceae.</title>
        <authorList>
            <person name="Martin-Rodriguez A.J."/>
        </authorList>
    </citation>
    <scope>NUCLEOTIDE SEQUENCE</scope>
    <source>
        <strain evidence="16">KCTC 23973</strain>
    </source>
</reference>
<gene>
    <name evidence="16" type="primary">pepN</name>
    <name evidence="16" type="ORF">L2740_09015</name>
</gene>
<dbReference type="AlphaFoldDB" id="A0A9X1ZF05"/>
<dbReference type="GO" id="GO:0016020">
    <property type="term" value="C:membrane"/>
    <property type="evidence" value="ECO:0007669"/>
    <property type="project" value="TreeGrafter"/>
</dbReference>
<evidence type="ECO:0000256" key="11">
    <source>
        <dbReference type="ARBA" id="ARBA00023049"/>
    </source>
</evidence>
<dbReference type="CDD" id="cd09602">
    <property type="entry name" value="M1_APN"/>
    <property type="match status" value="1"/>
</dbReference>
<protein>
    <recommendedName>
        <fullName evidence="5">Aminopeptidase N</fullName>
        <ecNumber evidence="4">3.4.11.2</ecNumber>
    </recommendedName>
</protein>
<dbReference type="InterPro" id="IPR012778">
    <property type="entry name" value="Pept_M1_aminopeptidase"/>
</dbReference>
<dbReference type="GO" id="GO:0016285">
    <property type="term" value="F:alanyl aminopeptidase activity"/>
    <property type="evidence" value="ECO:0007669"/>
    <property type="project" value="UniProtKB-EC"/>
</dbReference>
<dbReference type="Gene3D" id="1.10.390.10">
    <property type="entry name" value="Neutral Protease Domain 2"/>
    <property type="match status" value="1"/>
</dbReference>
<feature type="domain" description="Peptidase M1 membrane alanine aminopeptidase" evidence="13">
    <location>
        <begin position="246"/>
        <end position="457"/>
    </location>
</feature>
<dbReference type="Pfam" id="PF11838">
    <property type="entry name" value="ERAP1_C"/>
    <property type="match status" value="1"/>
</dbReference>
<evidence type="ECO:0000256" key="3">
    <source>
        <dbReference type="ARBA" id="ARBA00010136"/>
    </source>
</evidence>
<dbReference type="InterPro" id="IPR001930">
    <property type="entry name" value="Peptidase_M1"/>
</dbReference>
<dbReference type="FunFam" id="2.60.40.1730:FF:000010">
    <property type="entry name" value="Putative aminopeptidase N"/>
    <property type="match status" value="1"/>
</dbReference>
<comment type="caution">
    <text evidence="16">The sequence shown here is derived from an EMBL/GenBank/DDBJ whole genome shotgun (WGS) entry which is preliminary data.</text>
</comment>
<evidence type="ECO:0000259" key="15">
    <source>
        <dbReference type="Pfam" id="PF17900"/>
    </source>
</evidence>
<feature type="domain" description="ERAP1-like C-terminal" evidence="14">
    <location>
        <begin position="539"/>
        <end position="852"/>
    </location>
</feature>
<dbReference type="InterPro" id="IPR024571">
    <property type="entry name" value="ERAP1-like_C_dom"/>
</dbReference>
<dbReference type="InterPro" id="IPR045357">
    <property type="entry name" value="Aminopeptidase_N-like_N"/>
</dbReference>
<dbReference type="FunFam" id="1.10.390.10:FF:000006">
    <property type="entry name" value="Puromycin-sensitive aminopeptidase"/>
    <property type="match status" value="1"/>
</dbReference>
<feature type="domain" description="Aminopeptidase N-like N-terminal" evidence="15">
    <location>
        <begin position="37"/>
        <end position="204"/>
    </location>
</feature>
<dbReference type="GO" id="GO:0008270">
    <property type="term" value="F:zinc ion binding"/>
    <property type="evidence" value="ECO:0007669"/>
    <property type="project" value="InterPro"/>
</dbReference>
<dbReference type="NCBIfam" id="TIGR02412">
    <property type="entry name" value="pepN_strep_liv"/>
    <property type="match status" value="1"/>
</dbReference>
<evidence type="ECO:0000256" key="2">
    <source>
        <dbReference type="ARBA" id="ARBA00001947"/>
    </source>
</evidence>
<organism evidence="16 17">
    <name type="scientific">Shewanella pneumatophori</name>
    <dbReference type="NCBI Taxonomy" id="314092"/>
    <lineage>
        <taxon>Bacteria</taxon>
        <taxon>Pseudomonadati</taxon>
        <taxon>Pseudomonadota</taxon>
        <taxon>Gammaproteobacteria</taxon>
        <taxon>Alteromonadales</taxon>
        <taxon>Shewanellaceae</taxon>
        <taxon>Shewanella</taxon>
    </lineage>
</organism>
<feature type="compositionally biased region" description="Polar residues" evidence="12">
    <location>
        <begin position="17"/>
        <end position="29"/>
    </location>
</feature>
<dbReference type="Pfam" id="PF01433">
    <property type="entry name" value="Peptidase_M1"/>
    <property type="match status" value="1"/>
</dbReference>
<dbReference type="GO" id="GO:0005737">
    <property type="term" value="C:cytoplasm"/>
    <property type="evidence" value="ECO:0007669"/>
    <property type="project" value="TreeGrafter"/>
</dbReference>
<dbReference type="Pfam" id="PF17900">
    <property type="entry name" value="Peptidase_M1_N"/>
    <property type="match status" value="1"/>
</dbReference>
<keyword evidence="6 16" id="KW-0031">Aminopeptidase</keyword>
<evidence type="ECO:0000259" key="14">
    <source>
        <dbReference type="Pfam" id="PF11838"/>
    </source>
</evidence>
<accession>A0A9X1ZF05</accession>
<evidence type="ECO:0000256" key="10">
    <source>
        <dbReference type="ARBA" id="ARBA00022833"/>
    </source>
</evidence>
<dbReference type="GO" id="GO:0043171">
    <property type="term" value="P:peptide catabolic process"/>
    <property type="evidence" value="ECO:0007669"/>
    <property type="project" value="TreeGrafter"/>
</dbReference>
<dbReference type="InterPro" id="IPR027268">
    <property type="entry name" value="Peptidase_M4/M1_CTD_sf"/>
</dbReference>
<evidence type="ECO:0000256" key="12">
    <source>
        <dbReference type="SAM" id="MobiDB-lite"/>
    </source>
</evidence>
<name>A0A9X1ZF05_9GAMM</name>
<keyword evidence="7" id="KW-0645">Protease</keyword>
<evidence type="ECO:0000313" key="17">
    <source>
        <dbReference type="Proteomes" id="UP001139293"/>
    </source>
</evidence>
<evidence type="ECO:0000256" key="1">
    <source>
        <dbReference type="ARBA" id="ARBA00000098"/>
    </source>
</evidence>
<evidence type="ECO:0000256" key="9">
    <source>
        <dbReference type="ARBA" id="ARBA00022801"/>
    </source>
</evidence>
<dbReference type="EMBL" id="JAKILB010000005">
    <property type="protein sequence ID" value="MCL1138682.1"/>
    <property type="molecule type" value="Genomic_DNA"/>
</dbReference>
<evidence type="ECO:0000256" key="5">
    <source>
        <dbReference type="ARBA" id="ARBA00015611"/>
    </source>
</evidence>
<dbReference type="InterPro" id="IPR014782">
    <property type="entry name" value="Peptidase_M1_dom"/>
</dbReference>
<evidence type="ECO:0000256" key="6">
    <source>
        <dbReference type="ARBA" id="ARBA00022438"/>
    </source>
</evidence>
<comment type="catalytic activity">
    <reaction evidence="1">
        <text>Release of an N-terminal amino acid, Xaa-|-Yaa- from a peptide, amide or arylamide. Xaa is preferably Ala, but may be most amino acids including Pro (slow action). When a terminal hydrophobic residue is followed by a prolyl residue, the two may be released as an intact Xaa-Pro dipeptide.</text>
        <dbReference type="EC" id="3.4.11.2"/>
    </reaction>
</comment>
<dbReference type="PRINTS" id="PR00756">
    <property type="entry name" value="ALADIPTASE"/>
</dbReference>
<dbReference type="GO" id="GO:0042277">
    <property type="term" value="F:peptide binding"/>
    <property type="evidence" value="ECO:0007669"/>
    <property type="project" value="TreeGrafter"/>
</dbReference>
<comment type="similarity">
    <text evidence="3">Belongs to the peptidase M1 family.</text>
</comment>
<dbReference type="SUPFAM" id="SSF63737">
    <property type="entry name" value="Leukotriene A4 hydrolase N-terminal domain"/>
    <property type="match status" value="1"/>
</dbReference>
<dbReference type="GO" id="GO:0070006">
    <property type="term" value="F:metalloaminopeptidase activity"/>
    <property type="evidence" value="ECO:0007669"/>
    <property type="project" value="TreeGrafter"/>
</dbReference>
<proteinExistence type="inferred from homology"/>
<keyword evidence="11" id="KW-0482">Metalloprotease</keyword>
<dbReference type="GO" id="GO:0005615">
    <property type="term" value="C:extracellular space"/>
    <property type="evidence" value="ECO:0007669"/>
    <property type="project" value="TreeGrafter"/>
</dbReference>
<evidence type="ECO:0000256" key="8">
    <source>
        <dbReference type="ARBA" id="ARBA00022723"/>
    </source>
</evidence>
<dbReference type="SUPFAM" id="SSF55486">
    <property type="entry name" value="Metalloproteases ('zincins'), catalytic domain"/>
    <property type="match status" value="1"/>
</dbReference>
<keyword evidence="9 16" id="KW-0378">Hydrolase</keyword>
<dbReference type="Gene3D" id="2.60.40.1730">
    <property type="entry name" value="tricorn interacting facor f3 domain"/>
    <property type="match status" value="1"/>
</dbReference>
<dbReference type="EC" id="3.4.11.2" evidence="4"/>
<keyword evidence="17" id="KW-1185">Reference proteome</keyword>
<comment type="cofactor">
    <cofactor evidence="2">
        <name>Zn(2+)</name>
        <dbReference type="ChEBI" id="CHEBI:29105"/>
    </cofactor>
</comment>
<dbReference type="PANTHER" id="PTHR11533:SF174">
    <property type="entry name" value="PUROMYCIN-SENSITIVE AMINOPEPTIDASE-RELATED"/>
    <property type="match status" value="1"/>
</dbReference>
<dbReference type="GO" id="GO:0006508">
    <property type="term" value="P:proteolysis"/>
    <property type="evidence" value="ECO:0007669"/>
    <property type="project" value="UniProtKB-KW"/>
</dbReference>
<dbReference type="PANTHER" id="PTHR11533">
    <property type="entry name" value="PROTEASE M1 ZINC METALLOPROTEASE"/>
    <property type="match status" value="1"/>
</dbReference>
<feature type="region of interest" description="Disordered" evidence="12">
    <location>
        <begin position="1"/>
        <end position="29"/>
    </location>
</feature>
<dbReference type="InterPro" id="IPR050344">
    <property type="entry name" value="Peptidase_M1_aminopeptidases"/>
</dbReference>
<keyword evidence="8" id="KW-0479">Metal-binding</keyword>
<dbReference type="InterPro" id="IPR042097">
    <property type="entry name" value="Aminopeptidase_N-like_N_sf"/>
</dbReference>
<dbReference type="Proteomes" id="UP001139293">
    <property type="component" value="Unassembled WGS sequence"/>
</dbReference>
<evidence type="ECO:0000313" key="16">
    <source>
        <dbReference type="EMBL" id="MCL1138682.1"/>
    </source>
</evidence>
<sequence length="865" mass="99196">MFITSSIASEAQKLQRDNSPYITQEQASQRSDRISDVHYQLDFTLTEQSGFSGITKVSFDLSDNDRALSLDLNQAVIKRFVINGKKVYPNYNNSYIKLNPRLLNSGSNTIEVEYTRQYSNNGEGLHQFIDPVDNKVYLYSHFEPAAAQQMFAVFDQPDLKATFQLSVTAPKDWTVISAMRESQITAQGEQRRWQFPQSPKLSPYNFSMHAGPYHSWQDNSGKYPLRLFARQSVADKVNQQDWFRYTQQGLNYFDNYFGIEYPFKKYDQVLVPDFLYGAMENAAAITYSESRFLSDSEMTHEQKKRLANVIMHEMAHQWFGNLVTMKWWNGLWLNESFAAFMATQATSQATEFKNAWRSFYANQKQSAYQLDSSASTHPIEVPVASSKHAFDNIDAITYSKGAASLKQLNHLVSEKVFQQGINHYLTKYRYQNAELADFISSLEQASKRDLSQWSQDWLYRAGVNTIEAEFSCSNGRIDRFTLKQSATNPEHNTLREQKVLVGLFTNGRRQLHHNISMPVSYSGQSTEVSKLVGLHCPDLVYPNYQDWGFVKVSLDPVSFKTAQTNLAKVQDPFLRSMLWQSLWDSVENGKLTLNDYMGTVLVNLPKETDNIILEQVLTSLTKARVHLDKMHPSNQRYAKMSIRAIEQMSLRKVMVNSANRDVQRRWFNTYIEFARSKQALDHLDTLLSKTATIKGLTFDQALRWGMIVQLNRHDHRNARYWLKQEQIRDKSDSGQKSALAAEAALPAAAKKRQWLTRVQQPTNMPFAKIRTVMDNLYPSEQKRLSAATAEQRLVTLAQLDSSKGPVFMRSYNSALIPTDCTYASISSLKQLLSAEPNLSPLTQRALKDAIQQEQTCLLIKTTMKH</sequence>
<evidence type="ECO:0000256" key="7">
    <source>
        <dbReference type="ARBA" id="ARBA00022670"/>
    </source>
</evidence>
<evidence type="ECO:0000259" key="13">
    <source>
        <dbReference type="Pfam" id="PF01433"/>
    </source>
</evidence>
<keyword evidence="10" id="KW-0862">Zinc</keyword>
<evidence type="ECO:0000256" key="4">
    <source>
        <dbReference type="ARBA" id="ARBA00012564"/>
    </source>
</evidence>